<accession>A0A380RY99</accession>
<protein>
    <submittedName>
        <fullName evidence="4">Major paralogous domain-containing protein</fullName>
    </submittedName>
</protein>
<dbReference type="Pfam" id="PF09603">
    <property type="entry name" value="Fib_succ_major"/>
    <property type="match status" value="2"/>
</dbReference>
<dbReference type="InterPro" id="IPR011871">
    <property type="entry name" value="Fib_succ_major"/>
</dbReference>
<feature type="signal peptide" evidence="2">
    <location>
        <begin position="1"/>
        <end position="22"/>
    </location>
</feature>
<feature type="domain" description="Fibrobacter succinogenes major paralogous" evidence="3">
    <location>
        <begin position="379"/>
        <end position="575"/>
    </location>
</feature>
<feature type="compositionally biased region" description="Low complexity" evidence="1">
    <location>
        <begin position="32"/>
        <end position="50"/>
    </location>
</feature>
<evidence type="ECO:0000313" key="5">
    <source>
        <dbReference type="Proteomes" id="UP000255423"/>
    </source>
</evidence>
<dbReference type="RefSeq" id="WP_109572426.1">
    <property type="nucleotide sequence ID" value="NZ_UHJL01000001.1"/>
</dbReference>
<feature type="domain" description="Fibrobacter succinogenes major paralogous" evidence="3">
    <location>
        <begin position="148"/>
        <end position="327"/>
    </location>
</feature>
<feature type="chain" id="PRO_5017020449" evidence="2">
    <location>
        <begin position="23"/>
        <end position="576"/>
    </location>
</feature>
<keyword evidence="2" id="KW-0732">Signal</keyword>
<dbReference type="NCBIfam" id="TIGR02145">
    <property type="entry name" value="Fib_succ_major"/>
    <property type="match status" value="2"/>
</dbReference>
<evidence type="ECO:0000256" key="2">
    <source>
        <dbReference type="SAM" id="SignalP"/>
    </source>
</evidence>
<dbReference type="Proteomes" id="UP000255423">
    <property type="component" value="Unassembled WGS sequence"/>
</dbReference>
<feature type="compositionally biased region" description="Low complexity" evidence="1">
    <location>
        <begin position="60"/>
        <end position="94"/>
    </location>
</feature>
<evidence type="ECO:0000259" key="3">
    <source>
        <dbReference type="Pfam" id="PF09603"/>
    </source>
</evidence>
<sequence>MNKRIAYFSFVCILLSSFIACGDDPLTVTIPENSSEAESSSSVESSSDSSSSKKEEPSEKSSSSAKSSSSSEKAQSSSNSLASSSSVSSSSSKNVVENYPDAEVRVSGTYDCSKYSCVTTEFLNQNILEAKEYGEVLDPRDGKVYKTVQIASHVWMAQNLNYETEESYCYKGEDEYCAKYGRLYKWSDAVDSAECDYGTFCSLSTNVQGVCPNGWHLPSEEEWKKLFEFIGTYGSTTNIMWAGKKLKSRTGWQGDGNGADDYGFSAYPTGYKVSVSGKSAMEGTNMYAWTATEYAKDGAKYVKMSHNLDEVGVYQSKEALLSVRCLKNSRSASGEWAILPKFQSDYGEVITSKDDYLNPDVYYDSIVDPRDGQVYKTAKIDSMVWMAQNLNYADSAKTPSLLGQSWCYNDDDSYCKVGGRLYTWAAAIDSVKLATRENNPLTCGLGEHCKFNDEKVQGLCPDDWHLPSEREWYSIMMKLGTQTGAGAALKAQHGWRARNGSDDFGFSFLPVGGRFSSRDGSYPDNFNYAGEEAFFWASTSYDDERAYRMNVTYSGDIAHLGYYPKYFGHPIRCVKN</sequence>
<proteinExistence type="predicted"/>
<dbReference type="AlphaFoldDB" id="A0A380RY99"/>
<reference evidence="4 5" key="1">
    <citation type="submission" date="2017-08" db="EMBL/GenBank/DDBJ databases">
        <authorList>
            <person name="de Groot N.N."/>
        </authorList>
    </citation>
    <scope>NUCLEOTIDE SEQUENCE [LARGE SCALE GENOMIC DNA]</scope>
    <source>
        <strain evidence="4 5">HM2</strain>
    </source>
</reference>
<dbReference type="PROSITE" id="PS51257">
    <property type="entry name" value="PROKAR_LIPOPROTEIN"/>
    <property type="match status" value="1"/>
</dbReference>
<evidence type="ECO:0000256" key="1">
    <source>
        <dbReference type="SAM" id="MobiDB-lite"/>
    </source>
</evidence>
<organism evidence="4 5">
    <name type="scientific">Fibrobacter succinogenes</name>
    <name type="common">Bacteroides succinogenes</name>
    <dbReference type="NCBI Taxonomy" id="833"/>
    <lineage>
        <taxon>Bacteria</taxon>
        <taxon>Pseudomonadati</taxon>
        <taxon>Fibrobacterota</taxon>
        <taxon>Fibrobacteria</taxon>
        <taxon>Fibrobacterales</taxon>
        <taxon>Fibrobacteraceae</taxon>
        <taxon>Fibrobacter</taxon>
    </lineage>
</organism>
<name>A0A380RY99_FIBSU</name>
<evidence type="ECO:0000313" key="4">
    <source>
        <dbReference type="EMBL" id="SUQ19937.1"/>
    </source>
</evidence>
<dbReference type="EMBL" id="UHJL01000001">
    <property type="protein sequence ID" value="SUQ19937.1"/>
    <property type="molecule type" value="Genomic_DNA"/>
</dbReference>
<feature type="region of interest" description="Disordered" evidence="1">
    <location>
        <begin position="31"/>
        <end position="94"/>
    </location>
</feature>
<gene>
    <name evidence="4" type="ORF">SAMN05661053_1185</name>
</gene>